<keyword evidence="2" id="KW-0812">Transmembrane</keyword>
<dbReference type="AlphaFoldDB" id="A0A5M9ZKA2"/>
<organism evidence="3 4">
    <name type="scientific">Bifidobacterium myosotis</name>
    <dbReference type="NCBI Taxonomy" id="1630166"/>
    <lineage>
        <taxon>Bacteria</taxon>
        <taxon>Bacillati</taxon>
        <taxon>Actinomycetota</taxon>
        <taxon>Actinomycetes</taxon>
        <taxon>Bifidobacteriales</taxon>
        <taxon>Bifidobacteriaceae</taxon>
        <taxon>Bifidobacterium</taxon>
    </lineage>
</organism>
<reference evidence="3 4" key="1">
    <citation type="journal article" date="2019" name="Syst. Appl. Microbiol.">
        <title>Characterization of Bifidobacterium species in feaces of the Egyptian fruit bat: Description of B. vespertilionis sp. nov. and B. rousetti sp. nov.</title>
        <authorList>
            <person name="Modesto M."/>
            <person name="Satti M."/>
            <person name="Watanabe K."/>
            <person name="Puglisi E."/>
            <person name="Morelli L."/>
            <person name="Huang C.-H."/>
            <person name="Liou J.-S."/>
            <person name="Miyashita M."/>
            <person name="Tamura T."/>
            <person name="Saito S."/>
            <person name="Mori K."/>
            <person name="Huang L."/>
            <person name="Sciavilla P."/>
            <person name="Sandri C."/>
            <person name="Spiezio C."/>
            <person name="Vitali F."/>
            <person name="Cavalieri D."/>
            <person name="Perpetuini G."/>
            <person name="Tofalo R."/>
            <person name="Bonetti A."/>
            <person name="Arita M."/>
            <person name="Mattarelli P."/>
        </authorList>
    </citation>
    <scope>NUCLEOTIDE SEQUENCE [LARGE SCALE GENOMIC DNA]</scope>
    <source>
        <strain evidence="3 4">RST17</strain>
    </source>
</reference>
<feature type="region of interest" description="Disordered" evidence="1">
    <location>
        <begin position="1"/>
        <end position="26"/>
    </location>
</feature>
<dbReference type="Proteomes" id="UP000410049">
    <property type="component" value="Unassembled WGS sequence"/>
</dbReference>
<feature type="transmembrane region" description="Helical" evidence="2">
    <location>
        <begin position="34"/>
        <end position="56"/>
    </location>
</feature>
<evidence type="ECO:0000313" key="4">
    <source>
        <dbReference type="Proteomes" id="UP000410049"/>
    </source>
</evidence>
<accession>A0A5M9ZKA2</accession>
<evidence type="ECO:0008006" key="5">
    <source>
        <dbReference type="Google" id="ProtNLM"/>
    </source>
</evidence>
<dbReference type="RefSeq" id="WP_150379219.1">
    <property type="nucleotide sequence ID" value="NZ_RZUH01000004.1"/>
</dbReference>
<feature type="region of interest" description="Disordered" evidence="1">
    <location>
        <begin position="58"/>
        <end position="90"/>
    </location>
</feature>
<gene>
    <name evidence="3" type="ORF">EMO91_06220</name>
</gene>
<comment type="caution">
    <text evidence="3">The sequence shown here is derived from an EMBL/GenBank/DDBJ whole genome shotgun (WGS) entry which is preliminary data.</text>
</comment>
<dbReference type="EMBL" id="RZUH01000004">
    <property type="protein sequence ID" value="KAA8828036.1"/>
    <property type="molecule type" value="Genomic_DNA"/>
</dbReference>
<protein>
    <recommendedName>
        <fullName evidence="5">Uridine kinase</fullName>
    </recommendedName>
</protein>
<evidence type="ECO:0000313" key="3">
    <source>
        <dbReference type="EMBL" id="KAA8828036.1"/>
    </source>
</evidence>
<proteinExistence type="predicted"/>
<feature type="compositionally biased region" description="Polar residues" evidence="1">
    <location>
        <begin position="1"/>
        <end position="20"/>
    </location>
</feature>
<name>A0A5M9ZKA2_9BIFI</name>
<sequence length="318" mass="32777">MNTGNRFASNNATADESQALTAGRDGRGARPFRTLLAVAAAVTCLIGLAACSVTGAGDGGTDPEASGGPTPGTDVSAPAGTSSDGMDADPAANLTTAELETIAKRFTACLVEKGFDAKVVESSALAPSGSLESAPKTTVVVRRLGADGAPIIPGPGTQISGDSDPLYPDVMYTIVSEQEGAWVGFRNSKALAGSIYGDKQADYAACEQANPDFAQPNYAKSGSTAGGSSSGTTDSDAQQILIDFARQARADGFGWMTDPSPGEDKIVEIPSDISYQELRRFFDTYSGDKWPTHDGIPFGVGCTGECEAYSRISDERLS</sequence>
<keyword evidence="2" id="KW-1133">Transmembrane helix</keyword>
<evidence type="ECO:0000256" key="2">
    <source>
        <dbReference type="SAM" id="Phobius"/>
    </source>
</evidence>
<evidence type="ECO:0000256" key="1">
    <source>
        <dbReference type="SAM" id="MobiDB-lite"/>
    </source>
</evidence>
<keyword evidence="2" id="KW-0472">Membrane</keyword>